<proteinExistence type="predicted"/>
<accession>A0A3D8PEG8</accession>
<reference evidence="1 2" key="1">
    <citation type="submission" date="2018-05" db="EMBL/GenBank/DDBJ databases">
        <title>Whole genome sequencing of Paracoccus thiocyanatus SST.</title>
        <authorList>
            <person name="Ghosh W."/>
            <person name="Rameez M.J."/>
            <person name="Roy C."/>
        </authorList>
    </citation>
    <scope>NUCLEOTIDE SEQUENCE [LARGE SCALE GENOMIC DNA]</scope>
    <source>
        <strain evidence="1 2">SST</strain>
    </source>
</reference>
<comment type="caution">
    <text evidence="1">The sequence shown here is derived from an EMBL/GenBank/DDBJ whole genome shotgun (WGS) entry which is preliminary data.</text>
</comment>
<evidence type="ECO:0008006" key="3">
    <source>
        <dbReference type="Google" id="ProtNLM"/>
    </source>
</evidence>
<dbReference type="AlphaFoldDB" id="A0A3D8PEG8"/>
<protein>
    <recommendedName>
        <fullName evidence="3">ATP-binding protein</fullName>
    </recommendedName>
</protein>
<dbReference type="SUPFAM" id="SSF52540">
    <property type="entry name" value="P-loop containing nucleoside triphosphate hydrolases"/>
    <property type="match status" value="1"/>
</dbReference>
<gene>
    <name evidence="1" type="ORF">DIE28_07050</name>
</gene>
<dbReference type="EMBL" id="QFCQ01000028">
    <property type="protein sequence ID" value="RDW13605.1"/>
    <property type="molecule type" value="Genomic_DNA"/>
</dbReference>
<evidence type="ECO:0000313" key="1">
    <source>
        <dbReference type="EMBL" id="RDW13605.1"/>
    </source>
</evidence>
<name>A0A3D8PEG8_9RHOB</name>
<dbReference type="InterPro" id="IPR027417">
    <property type="entry name" value="P-loop_NTPase"/>
</dbReference>
<evidence type="ECO:0000313" key="2">
    <source>
        <dbReference type="Proteomes" id="UP000256679"/>
    </source>
</evidence>
<dbReference type="Proteomes" id="UP000256679">
    <property type="component" value="Unassembled WGS sequence"/>
</dbReference>
<organism evidence="1 2">
    <name type="scientific">Paracoccus thiocyanatus</name>
    <dbReference type="NCBI Taxonomy" id="34006"/>
    <lineage>
        <taxon>Bacteria</taxon>
        <taxon>Pseudomonadati</taxon>
        <taxon>Pseudomonadota</taxon>
        <taxon>Alphaproteobacteria</taxon>
        <taxon>Rhodobacterales</taxon>
        <taxon>Paracoccaceae</taxon>
        <taxon>Paracoccus</taxon>
    </lineage>
</organism>
<sequence>MEIEPVTDIDRPKLSQLFNVPSRFYRSVQLERDFDDPNALEHYVITPAMASASARILKGLQGGSAQRAWRVTGDYGVGKSSFALMLARLLDGKGGADVDRIARAIGHRDEADHRPLLPMLVTGAREGLAQAIERGVRNGLSSWGDALSKKQLASIRALLDAGSEGRSTFAVDEVVGAVRDAASAEGAGVLLIIDELGKLLEHAAQNPDAEDVFLLQRLAELASRSGNRPFIVIGLLHQGFHAYAERLPVASRHEWGKVAGRFEEIVFDQPLAHTAALIAGALGVGAIPAGVVEQARDAARATGTMGWLGGQTASAATMDATTIYPLHPTLLPPLVRFFARFGQNERSLFGFLLSNEPYGLQGFSETTAVGEGWYSLADLYDYVRANFGHRLAGHSYQNQWLRIVNTIDAYRELPDLQVRLLKVIGLLNLLDSDDLLPTTGALVACFSWLPEEAIEDALGQLLSSGVLFDRGVRTGFRLWPNTSVNLGSAYQNALRAIGPIEDVASNMAALLPGETLLARRHYLERGTMRYFDLRHAASQNAEDAMSVMSAADGTVLLVLPNSPEQQRAALDTAERMTAANDRLVCGVTRPVAFLAPEVLAVRCWEWVRDNTPELSDDGLAAEEVSRQIHEAQRSLAQQFSSISALRRSRARDVDWFHEGKPLVIEGSLVNELSRICDDRFYDAPRVANELVNKTTISSAAASARMRLIEGIFRHDRTPLMGIDPNKAPPEKSMYLSIFAKGGLHVDMGSGFELREPSAEDPLRLLPAMRRIVFLIRQGMGGRVSVKDILDDLRCPPYGVRDGLSPLLLATVLKMHAHELALYEAGTFIANFGALEFMRLTKAPATFEVQYCSVEGVRAEVFGRLADAFVRNVTDRRPVLLDIVTKLSQFAAKLPEYTRKSRKLEPTAAAVRDVLLTATEPATLMFVSLPKACGLSEFDLTTPATAERAEQFVLRLSEAISELQTDYARLLERIVGSVAIAMGDETSKFDRDALAQRAAGVSVAAREPRLRAFALRLRDSGLAKDAWAESLASLVVAKPPSKWSPADEPRFMEEMGALAELFAKVEATAFGSGTSTVSKDALRVNLTLPDGKDYVHVVNDARLSKHEQALLDKMAETLPQGDAKRIQFLANLLFRELAKQTETHEEATMSSGIAR</sequence>
<keyword evidence="2" id="KW-1185">Reference proteome</keyword>